<evidence type="ECO:0000256" key="10">
    <source>
        <dbReference type="RuleBase" id="RU000589"/>
    </source>
</evidence>
<dbReference type="eggNOG" id="ENOG502RA2Q">
    <property type="taxonomic scope" value="Eukaryota"/>
</dbReference>
<evidence type="ECO:0000256" key="8">
    <source>
        <dbReference type="ARBA" id="ARBA00023316"/>
    </source>
</evidence>
<comment type="subcellular location">
    <subcellularLocation>
        <location evidence="1">Secreted</location>
        <location evidence="1">Cell wall</location>
    </subcellularLocation>
</comment>
<dbReference type="PROSITE" id="PS00503">
    <property type="entry name" value="PECTINESTERASE_2"/>
    <property type="match status" value="1"/>
</dbReference>
<evidence type="ECO:0000313" key="13">
    <source>
        <dbReference type="Proteomes" id="UP000029121"/>
    </source>
</evidence>
<dbReference type="GO" id="GO:0030599">
    <property type="term" value="F:pectinesterase activity"/>
    <property type="evidence" value="ECO:0007669"/>
    <property type="project" value="UniProtKB-UniRule"/>
</dbReference>
<name>R0I6R3_9BRAS</name>
<keyword evidence="7 10" id="KW-0063">Aspartyl esterase</keyword>
<dbReference type="Gene3D" id="2.160.20.10">
    <property type="entry name" value="Single-stranded right-handed beta-helix, Pectin lyase-like"/>
    <property type="match status" value="1"/>
</dbReference>
<evidence type="ECO:0000259" key="11">
    <source>
        <dbReference type="Pfam" id="PF01095"/>
    </source>
</evidence>
<keyword evidence="5" id="KW-0964">Secreted</keyword>
<keyword evidence="13" id="KW-1185">Reference proteome</keyword>
<dbReference type="EC" id="3.1.1.11" evidence="3 10"/>
<dbReference type="KEGG" id="crb:17892595"/>
<dbReference type="Proteomes" id="UP000029121">
    <property type="component" value="Unassembled WGS sequence"/>
</dbReference>
<dbReference type="InterPro" id="IPR011050">
    <property type="entry name" value="Pectin_lyase_fold/virulence"/>
</dbReference>
<dbReference type="STRING" id="81985.R0I6R3"/>
<comment type="catalytic activity">
    <reaction evidence="10">
        <text>[(1-&gt;4)-alpha-D-galacturonosyl methyl ester](n) + n H2O = [(1-&gt;4)-alpha-D-galacturonosyl](n) + n methanol + n H(+)</text>
        <dbReference type="Rhea" id="RHEA:22380"/>
        <dbReference type="Rhea" id="RHEA-COMP:14570"/>
        <dbReference type="Rhea" id="RHEA-COMP:14573"/>
        <dbReference type="ChEBI" id="CHEBI:15377"/>
        <dbReference type="ChEBI" id="CHEBI:15378"/>
        <dbReference type="ChEBI" id="CHEBI:17790"/>
        <dbReference type="ChEBI" id="CHEBI:140522"/>
        <dbReference type="ChEBI" id="CHEBI:140523"/>
        <dbReference type="EC" id="3.1.1.11"/>
    </reaction>
</comment>
<gene>
    <name evidence="12" type="ORF">CARUB_v10015374mg</name>
</gene>
<evidence type="ECO:0000256" key="9">
    <source>
        <dbReference type="PROSITE-ProRule" id="PRU10040"/>
    </source>
</evidence>
<dbReference type="InterPro" id="IPR012334">
    <property type="entry name" value="Pectin_lyas_fold"/>
</dbReference>
<dbReference type="PANTHER" id="PTHR31707">
    <property type="entry name" value="PECTINESTERASE"/>
    <property type="match status" value="1"/>
</dbReference>
<organism evidence="12 13">
    <name type="scientific">Capsella rubella</name>
    <dbReference type="NCBI Taxonomy" id="81985"/>
    <lineage>
        <taxon>Eukaryota</taxon>
        <taxon>Viridiplantae</taxon>
        <taxon>Streptophyta</taxon>
        <taxon>Embryophyta</taxon>
        <taxon>Tracheophyta</taxon>
        <taxon>Spermatophyta</taxon>
        <taxon>Magnoliopsida</taxon>
        <taxon>eudicotyledons</taxon>
        <taxon>Gunneridae</taxon>
        <taxon>Pentapetalae</taxon>
        <taxon>rosids</taxon>
        <taxon>malvids</taxon>
        <taxon>Brassicales</taxon>
        <taxon>Brassicaceae</taxon>
        <taxon>Camelineae</taxon>
        <taxon>Capsella</taxon>
    </lineage>
</organism>
<evidence type="ECO:0000256" key="5">
    <source>
        <dbReference type="ARBA" id="ARBA00022525"/>
    </source>
</evidence>
<dbReference type="AlphaFoldDB" id="R0I6R3"/>
<comment type="pathway">
    <text evidence="2 10">Glycan metabolism; pectin degradation; 2-dehydro-3-deoxy-D-gluconate from pectin: step 1/5.</text>
</comment>
<evidence type="ECO:0000256" key="3">
    <source>
        <dbReference type="ARBA" id="ARBA00013229"/>
    </source>
</evidence>
<accession>R0I6R3</accession>
<reference evidence="13" key="1">
    <citation type="journal article" date="2013" name="Nat. Genet.">
        <title>The Capsella rubella genome and the genomic consequences of rapid mating system evolution.</title>
        <authorList>
            <person name="Slotte T."/>
            <person name="Hazzouri K.M."/>
            <person name="Agren J.A."/>
            <person name="Koenig D."/>
            <person name="Maumus F."/>
            <person name="Guo Y.L."/>
            <person name="Steige K."/>
            <person name="Platts A.E."/>
            <person name="Escobar J.S."/>
            <person name="Newman L.K."/>
            <person name="Wang W."/>
            <person name="Mandakova T."/>
            <person name="Vello E."/>
            <person name="Smith L.M."/>
            <person name="Henz S.R."/>
            <person name="Steffen J."/>
            <person name="Takuno S."/>
            <person name="Brandvain Y."/>
            <person name="Coop G."/>
            <person name="Andolfatto P."/>
            <person name="Hu T.T."/>
            <person name="Blanchette M."/>
            <person name="Clark R.M."/>
            <person name="Quesneville H."/>
            <person name="Nordborg M."/>
            <person name="Gaut B.S."/>
            <person name="Lysak M.A."/>
            <person name="Jenkins J."/>
            <person name="Grimwood J."/>
            <person name="Chapman J."/>
            <person name="Prochnik S."/>
            <person name="Shu S."/>
            <person name="Rokhsar D."/>
            <person name="Schmutz J."/>
            <person name="Weigel D."/>
            <person name="Wright S.I."/>
        </authorList>
    </citation>
    <scope>NUCLEOTIDE SEQUENCE [LARGE SCALE GENOMIC DNA]</scope>
    <source>
        <strain evidence="13">cv. Monte Gargano</strain>
    </source>
</reference>
<dbReference type="InterPro" id="IPR000070">
    <property type="entry name" value="Pectinesterase_cat"/>
</dbReference>
<keyword evidence="8" id="KW-0961">Cell wall biogenesis/degradation</keyword>
<evidence type="ECO:0000256" key="1">
    <source>
        <dbReference type="ARBA" id="ARBA00004191"/>
    </source>
</evidence>
<dbReference type="Pfam" id="PF01095">
    <property type="entry name" value="Pectinesterase"/>
    <property type="match status" value="1"/>
</dbReference>
<keyword evidence="6 10" id="KW-0378">Hydrolase</keyword>
<evidence type="ECO:0000256" key="7">
    <source>
        <dbReference type="ARBA" id="ARBA00023085"/>
    </source>
</evidence>
<dbReference type="EMBL" id="KB870807">
    <property type="protein sequence ID" value="EOA32123.1"/>
    <property type="molecule type" value="Genomic_DNA"/>
</dbReference>
<evidence type="ECO:0000256" key="6">
    <source>
        <dbReference type="ARBA" id="ARBA00022801"/>
    </source>
</evidence>
<dbReference type="UniPathway" id="UPA00545">
    <property type="reaction ID" value="UER00823"/>
</dbReference>
<evidence type="ECO:0000313" key="12">
    <source>
        <dbReference type="EMBL" id="EOA32123.1"/>
    </source>
</evidence>
<sequence length="317" mass="35162">MSRTLANCDLKPDITVANDGSGDFVKITEAISSIAEKTTPVVIYVKAGIYYENVIVSRDQVTMYGDGKQRTIVSGNLNRLDHPDYTTYQTATFSVTGNEFIVKDMGFVNVAGPTKHQVVAFHTRSTHSVMFRCAFNGYQDTLYAHEGKQLYRECDIVGTVDFIFGEASAVFEMCRIMPRKPLSGQYITITAQNANDNKARTGFSIIKSRIFPFDENLTAAVYLGRPWGSHATVAIMESELGPCIDPRGWVAWNRSLDPPPPTVSLGEYRNYGPGSTVSKRVKWVGYTPAMTDEEAEACSIQALINQEGWLNNTCIPY</sequence>
<dbReference type="SUPFAM" id="SSF51126">
    <property type="entry name" value="Pectin lyase-like"/>
    <property type="match status" value="1"/>
</dbReference>
<dbReference type="OrthoDB" id="1112093at2759"/>
<proteinExistence type="predicted"/>
<feature type="domain" description="Pectinesterase catalytic" evidence="11">
    <location>
        <begin position="13"/>
        <end position="305"/>
    </location>
</feature>
<keyword evidence="4" id="KW-0134">Cell wall</keyword>
<dbReference type="FunFam" id="2.160.20.10:FF:000029">
    <property type="entry name" value="Pectinesterase 4"/>
    <property type="match status" value="1"/>
</dbReference>
<feature type="active site" evidence="9">
    <location>
        <position position="161"/>
    </location>
</feature>
<dbReference type="InterPro" id="IPR033131">
    <property type="entry name" value="Pectinesterase_Asp_AS"/>
</dbReference>
<evidence type="ECO:0000256" key="2">
    <source>
        <dbReference type="ARBA" id="ARBA00005184"/>
    </source>
</evidence>
<dbReference type="GO" id="GO:0045490">
    <property type="term" value="P:pectin catabolic process"/>
    <property type="evidence" value="ECO:0007669"/>
    <property type="project" value="UniProtKB-UniRule"/>
</dbReference>
<protein>
    <recommendedName>
        <fullName evidence="3 10">Pectinesterase</fullName>
        <ecNumber evidence="3 10">3.1.1.11</ecNumber>
    </recommendedName>
</protein>
<evidence type="ECO:0000256" key="4">
    <source>
        <dbReference type="ARBA" id="ARBA00022512"/>
    </source>
</evidence>
<dbReference type="GO" id="GO:0042545">
    <property type="term" value="P:cell wall modification"/>
    <property type="evidence" value="ECO:0007669"/>
    <property type="project" value="UniProtKB-UniRule"/>
</dbReference>